<name>A0A7T7BJA9_PENDI</name>
<dbReference type="RefSeq" id="XP_065956176.1">
    <property type="nucleotide sequence ID" value="XM_066100776.1"/>
</dbReference>
<dbReference type="GeneID" id="26235180"/>
<gene>
    <name evidence="2" type="ORF">Pdw03_4560</name>
</gene>
<evidence type="ECO:0000313" key="2">
    <source>
        <dbReference type="EMBL" id="QQK41706.1"/>
    </source>
</evidence>
<evidence type="ECO:0008006" key="4">
    <source>
        <dbReference type="Google" id="ProtNLM"/>
    </source>
</evidence>
<accession>A0A7T7BJA9</accession>
<dbReference type="VEuPathDB" id="FungiDB:PDIP_68640"/>
<evidence type="ECO:0000256" key="1">
    <source>
        <dbReference type="SAM" id="MobiDB-lite"/>
    </source>
</evidence>
<dbReference type="Proteomes" id="UP000595662">
    <property type="component" value="Chromosome 1"/>
</dbReference>
<dbReference type="EMBL" id="CP060774">
    <property type="protein sequence ID" value="QQK41706.1"/>
    <property type="molecule type" value="Genomic_DNA"/>
</dbReference>
<reference evidence="2 3" key="1">
    <citation type="submission" date="2020-08" db="EMBL/GenBank/DDBJ databases">
        <title>The completed genome sequence of the pathogenic ascomycete fungus Penicillium digitatum.</title>
        <authorList>
            <person name="Wang M."/>
        </authorList>
    </citation>
    <scope>NUCLEOTIDE SEQUENCE [LARGE SCALE GENOMIC DNA]</scope>
    <source>
        <strain evidence="2 3">PdW03</strain>
    </source>
</reference>
<organism evidence="2 3">
    <name type="scientific">Penicillium digitatum</name>
    <name type="common">Green mold</name>
    <dbReference type="NCBI Taxonomy" id="36651"/>
    <lineage>
        <taxon>Eukaryota</taxon>
        <taxon>Fungi</taxon>
        <taxon>Dikarya</taxon>
        <taxon>Ascomycota</taxon>
        <taxon>Pezizomycotina</taxon>
        <taxon>Eurotiomycetes</taxon>
        <taxon>Eurotiomycetidae</taxon>
        <taxon>Eurotiales</taxon>
        <taxon>Aspergillaceae</taxon>
        <taxon>Penicillium</taxon>
    </lineage>
</organism>
<evidence type="ECO:0000313" key="3">
    <source>
        <dbReference type="Proteomes" id="UP000595662"/>
    </source>
</evidence>
<proteinExistence type="predicted"/>
<feature type="region of interest" description="Disordered" evidence="1">
    <location>
        <begin position="205"/>
        <end position="290"/>
    </location>
</feature>
<dbReference type="AlphaFoldDB" id="A0A7T7BJA9"/>
<protein>
    <recommendedName>
        <fullName evidence="4">Only prolin and serin are matching in the corresponding protein</fullName>
    </recommendedName>
</protein>
<feature type="compositionally biased region" description="Low complexity" evidence="1">
    <location>
        <begin position="228"/>
        <end position="240"/>
    </location>
</feature>
<sequence length="543" mass="59212">MVQAVSTTGTKRSKPWKHGSASSSLRISLFAQSVCRFLTTPSTSGAHLVKMYKLSHIIDATRENLDAADSPTRQPHSPLTINTSAPASPAISLFSAAGHNRVSSSVSSLVSSSGLGNSMDSPSRSHLTGVKEEECTRDSLEDHYFQHFDHDTSAEESYFSPVLNSDSYDLSVTGVETAQSLEKRRSDSVSLKGVSRINSHISTMSARWKTKRSSSGAEGDVFPDNLRSRANSAASSALASPIPGSMPVSRADPIPPSPARTIFEERASESGVRPIDITRANSLSQDDNDVQKATTPLLPPFMGDDPMSVAASRVQSPLQSPSVADVSEPHYIHNVTSDPRFMGILPSPPLSSKPSVASFNRPRASTVRTISGDVTPLVLSDPNDEWANKLGHANFNITPEPYDPVVCDLDHFQQMRADWDIARCNFAKHLVRTGEHYGVTSNIYKLTVEKWESINCEWAMQHGAMLEQLSAIDGVALTLTQSNIHPCQQVRIPRLHNNKFPEMGDEDIVGPMTVAPATEIAGSCRSEKKRNFFRFFQDLVSRP</sequence>